<organism evidence="1">
    <name type="scientific">Oscillatoriales cyanobacterium SpSt-402</name>
    <dbReference type="NCBI Taxonomy" id="2282168"/>
    <lineage>
        <taxon>Bacteria</taxon>
        <taxon>Bacillati</taxon>
        <taxon>Cyanobacteriota</taxon>
        <taxon>Cyanophyceae</taxon>
        <taxon>Oscillatoriophycideae</taxon>
        <taxon>Oscillatoriales</taxon>
    </lineage>
</organism>
<evidence type="ECO:0000313" key="1">
    <source>
        <dbReference type="EMBL" id="HGW93187.1"/>
    </source>
</evidence>
<name>A0A832H0Z4_9CYAN</name>
<accession>A0A832H0Z4</accession>
<gene>
    <name evidence="1" type="ORF">ENR47_02715</name>
</gene>
<proteinExistence type="predicted"/>
<dbReference type="EMBL" id="DSRD01000179">
    <property type="protein sequence ID" value="HGW93187.1"/>
    <property type="molecule type" value="Genomic_DNA"/>
</dbReference>
<comment type="caution">
    <text evidence="1">The sequence shown here is derived from an EMBL/GenBank/DDBJ whole genome shotgun (WGS) entry which is preliminary data.</text>
</comment>
<dbReference type="AlphaFoldDB" id="A0A832H0Z4"/>
<reference evidence="1" key="1">
    <citation type="journal article" date="2020" name="mSystems">
        <title>Genome- and Community-Level Interaction Insights into Carbon Utilization and Element Cycling Functions of Hydrothermarchaeota in Hydrothermal Sediment.</title>
        <authorList>
            <person name="Zhou Z."/>
            <person name="Liu Y."/>
            <person name="Xu W."/>
            <person name="Pan J."/>
            <person name="Luo Z.H."/>
            <person name="Li M."/>
        </authorList>
    </citation>
    <scope>NUCLEOTIDE SEQUENCE [LARGE SCALE GENOMIC DNA]</scope>
    <source>
        <strain evidence="1">SpSt-402</strain>
    </source>
</reference>
<sequence>MNTNQWKYYCQLEQMSEYPRPHYIRPTLDEWIDRILQFLIATSQEVYEPKIWCTQDRFGEIWWHVYQARTDEVIHFSSEQEVLAWLDECSSFRY</sequence>
<protein>
    <submittedName>
        <fullName evidence="1">Uncharacterized protein</fullName>
    </submittedName>
</protein>